<dbReference type="PANTHER" id="PTHR11851:SF49">
    <property type="entry name" value="MITOCHONDRIAL-PROCESSING PEPTIDASE SUBUNIT ALPHA"/>
    <property type="match status" value="1"/>
</dbReference>
<dbReference type="InterPro" id="IPR050361">
    <property type="entry name" value="MPP/UQCRC_Complex"/>
</dbReference>
<organism evidence="4">
    <name type="scientific">Streptomyces iranensis</name>
    <dbReference type="NCBI Taxonomy" id="576784"/>
    <lineage>
        <taxon>Bacteria</taxon>
        <taxon>Bacillati</taxon>
        <taxon>Actinomycetota</taxon>
        <taxon>Actinomycetes</taxon>
        <taxon>Kitasatosporales</taxon>
        <taxon>Streptomycetaceae</taxon>
        <taxon>Streptomyces</taxon>
        <taxon>Streptomyces violaceusniger group</taxon>
    </lineage>
</organism>
<protein>
    <submittedName>
        <fullName evidence="4">Peptidase M16 domain protein</fullName>
    </submittedName>
    <submittedName>
        <fullName evidence="5">Zn-dependent peptidase</fullName>
    </submittedName>
</protein>
<dbReference type="AlphaFoldDB" id="A0A060ZXA8"/>
<reference evidence="5 6" key="2">
    <citation type="submission" date="2021-03" db="EMBL/GenBank/DDBJ databases">
        <title>Genomic Encyclopedia of Type Strains, Phase IV (KMG-IV): sequencing the most valuable type-strain genomes for metagenomic binning, comparative biology and taxonomic classification.</title>
        <authorList>
            <person name="Goeker M."/>
        </authorList>
    </citation>
    <scope>NUCLEOTIDE SEQUENCE [LARGE SCALE GENOMIC DNA]</scope>
    <source>
        <strain evidence="5 6">DSM 41954</strain>
    </source>
</reference>
<dbReference type="GO" id="GO:0046872">
    <property type="term" value="F:metal ion binding"/>
    <property type="evidence" value="ECO:0007669"/>
    <property type="project" value="InterPro"/>
</dbReference>
<dbReference type="InterPro" id="IPR011765">
    <property type="entry name" value="Pept_M16_N"/>
</dbReference>
<reference evidence="4" key="1">
    <citation type="submission" date="2014-05" db="EMBL/GenBank/DDBJ databases">
        <authorList>
            <person name="Horn Fabian"/>
        </authorList>
    </citation>
    <scope>NUCLEOTIDE SEQUENCE</scope>
</reference>
<dbReference type="InterPro" id="IPR011249">
    <property type="entry name" value="Metalloenz_LuxS/M16"/>
</dbReference>
<evidence type="ECO:0000313" key="6">
    <source>
        <dbReference type="Proteomes" id="UP000756710"/>
    </source>
</evidence>
<dbReference type="SUPFAM" id="SSF63411">
    <property type="entry name" value="LuxS/MPP-like metallohydrolase"/>
    <property type="match status" value="2"/>
</dbReference>
<dbReference type="Pfam" id="PF05193">
    <property type="entry name" value="Peptidase_M16_C"/>
    <property type="match status" value="1"/>
</dbReference>
<accession>A0A060ZXA8</accession>
<keyword evidence="6" id="KW-1185">Reference proteome</keyword>
<evidence type="ECO:0000313" key="4">
    <source>
        <dbReference type="EMBL" id="CDR10633.1"/>
    </source>
</evidence>
<dbReference type="Pfam" id="PF00675">
    <property type="entry name" value="Peptidase_M16"/>
    <property type="match status" value="1"/>
</dbReference>
<dbReference type="InterPro" id="IPR007863">
    <property type="entry name" value="Peptidase_M16_C"/>
</dbReference>
<comment type="similarity">
    <text evidence="1">Belongs to the peptidase M16 family.</text>
</comment>
<evidence type="ECO:0000259" key="2">
    <source>
        <dbReference type="Pfam" id="PF00675"/>
    </source>
</evidence>
<evidence type="ECO:0000313" key="5">
    <source>
        <dbReference type="EMBL" id="MBP2059528.1"/>
    </source>
</evidence>
<dbReference type="RefSeq" id="WP_044576414.1">
    <property type="nucleotide sequence ID" value="NZ_BAABDR010000060.1"/>
</dbReference>
<feature type="domain" description="Peptidase M16 C-terminal" evidence="3">
    <location>
        <begin position="167"/>
        <end position="329"/>
    </location>
</feature>
<proteinExistence type="inferred from homology"/>
<dbReference type="Proteomes" id="UP000756710">
    <property type="component" value="Unassembled WGS sequence"/>
</dbReference>
<dbReference type="EMBL" id="LK022848">
    <property type="protein sequence ID" value="CDR10633.1"/>
    <property type="molecule type" value="Genomic_DNA"/>
</dbReference>
<dbReference type="EMBL" id="JAGGLR010000001">
    <property type="protein sequence ID" value="MBP2059528.1"/>
    <property type="molecule type" value="Genomic_DNA"/>
</dbReference>
<name>A0A060ZXA8_9ACTN</name>
<evidence type="ECO:0000259" key="3">
    <source>
        <dbReference type="Pfam" id="PF05193"/>
    </source>
</evidence>
<dbReference type="HOGENOM" id="CLU_009902_3_3_11"/>
<feature type="domain" description="Peptidase M16 N-terminal" evidence="2">
    <location>
        <begin position="16"/>
        <end position="149"/>
    </location>
</feature>
<sequence>MLEQLSTHLVVDDRLRTAGICLAVDYGARNDPDGRGGLAHCLEHLLMAYPVNAGTSLCEHVERLGGSANAETGLEHMLFHAQVLAEDTEKVLALLQDAIWRPQHDADLVASELEVVLQELAAAAADPLDVVQDAFLTDLFPGHPLGRPVGGSVDEVRSLGIADIDTGHQEYFLPSRCALVVVAPEAPAGLPAGATVGGPLSAAPRRTVPQPLGRVAHRPPAWPDAFTWVSVGGRSAAADAPGSHSYQVLAELFGGSPSSPLYRKLRGERGLAYSFQAWHRGYTEAGAWRVLVGTDAGKGEEVVDVVIEALGEMARGGPAPDDLLAARKQARSKIRFGLESPLDHARLLARQRVADPSWTAEGEEAALAAVTAEEIAASAANILDDLVVTIRPEKS</sequence>
<gene>
    <name evidence="5" type="ORF">J2Z30_000524</name>
    <name evidence="4" type="ORF">SIRAN7017</name>
</gene>
<evidence type="ECO:0000256" key="1">
    <source>
        <dbReference type="ARBA" id="ARBA00007261"/>
    </source>
</evidence>
<dbReference type="PANTHER" id="PTHR11851">
    <property type="entry name" value="METALLOPROTEASE"/>
    <property type="match status" value="1"/>
</dbReference>
<dbReference type="Gene3D" id="3.30.830.10">
    <property type="entry name" value="Metalloenzyme, LuxS/M16 peptidase-like"/>
    <property type="match status" value="2"/>
</dbReference>